<dbReference type="Proteomes" id="UP000564704">
    <property type="component" value="Unassembled WGS sequence"/>
</dbReference>
<dbReference type="AlphaFoldDB" id="A0A844CY11"/>
<proteinExistence type="predicted"/>
<feature type="chain" id="PRO_5032847076" evidence="1">
    <location>
        <begin position="25"/>
        <end position="118"/>
    </location>
</feature>
<dbReference type="RefSeq" id="WP_154154788.1">
    <property type="nucleotide sequence ID" value="NZ_SZWE01000002.1"/>
</dbReference>
<evidence type="ECO:0000313" key="3">
    <source>
        <dbReference type="Proteomes" id="UP000564704"/>
    </source>
</evidence>
<evidence type="ECO:0000256" key="1">
    <source>
        <dbReference type="SAM" id="SignalP"/>
    </source>
</evidence>
<protein>
    <submittedName>
        <fullName evidence="2">Uncharacterized protein</fullName>
    </submittedName>
</protein>
<reference evidence="2 3" key="1">
    <citation type="submission" date="2019-05" db="EMBL/GenBank/DDBJ databases">
        <title>Roseovarius bejariae sp. nov., a moderately halophylic bacterium isolated from a saline soil in Rambla Salada (Murcia).</title>
        <authorList>
            <person name="Castro D.J."/>
            <person name="Gomez-Altuve A."/>
            <person name="Reina J.C."/>
            <person name="Rodriguez M."/>
            <person name="Sampedro I."/>
            <person name="Llamas I."/>
            <person name="Martinez-Checa F."/>
        </authorList>
    </citation>
    <scope>NUCLEOTIDE SEQUENCE [LARGE SCALE GENOMIC DNA]</scope>
    <source>
        <strain evidence="2 3">A21</strain>
    </source>
</reference>
<name>A0A844CY11_9RHOB</name>
<dbReference type="EMBL" id="SZWE01000002">
    <property type="protein sequence ID" value="MRU16989.1"/>
    <property type="molecule type" value="Genomic_DNA"/>
</dbReference>
<sequence>MTYNFVSCAAVATMLLTGCMATTATEEVDPLTARLSGKTGVHASGTTVTLHEDGRITGQTHNGQAIVGAWEVRNGRYCRTITAPESLAGSNCQDVEFDGNKMVFIKDDGTSSTFVAQG</sequence>
<comment type="caution">
    <text evidence="2">The sequence shown here is derived from an EMBL/GenBank/DDBJ whole genome shotgun (WGS) entry which is preliminary data.</text>
</comment>
<evidence type="ECO:0000313" key="2">
    <source>
        <dbReference type="EMBL" id="MRU16989.1"/>
    </source>
</evidence>
<accession>A0A844CY11</accession>
<keyword evidence="1" id="KW-0732">Signal</keyword>
<dbReference type="OrthoDB" id="7874348at2"/>
<organism evidence="2 3">
    <name type="scientific">Roseovarius bejariae</name>
    <dbReference type="NCBI Taxonomy" id="2576383"/>
    <lineage>
        <taxon>Bacteria</taxon>
        <taxon>Pseudomonadati</taxon>
        <taxon>Pseudomonadota</taxon>
        <taxon>Alphaproteobacteria</taxon>
        <taxon>Rhodobacterales</taxon>
        <taxon>Roseobacteraceae</taxon>
        <taxon>Roseovarius</taxon>
    </lineage>
</organism>
<keyword evidence="3" id="KW-1185">Reference proteome</keyword>
<feature type="signal peptide" evidence="1">
    <location>
        <begin position="1"/>
        <end position="24"/>
    </location>
</feature>
<gene>
    <name evidence="2" type="ORF">FDP25_16215</name>
</gene>